<reference evidence="2" key="1">
    <citation type="journal article" date="2015" name="PLoS Genet.">
        <title>The dynamic genome and transcriptome of the human fungal pathogen Blastomyces and close relative Emmonsia.</title>
        <authorList>
            <person name="Munoz J.F."/>
            <person name="Gauthier G.M."/>
            <person name="Desjardins C.A."/>
            <person name="Gallo J.E."/>
            <person name="Holder J."/>
            <person name="Sullivan T.D."/>
            <person name="Marty A.J."/>
            <person name="Carmen J.C."/>
            <person name="Chen Z."/>
            <person name="Ding L."/>
            <person name="Gujja S."/>
            <person name="Magrini V."/>
            <person name="Misas E."/>
            <person name="Mitreva M."/>
            <person name="Priest M."/>
            <person name="Saif S."/>
            <person name="Whiston E.A."/>
            <person name="Young S."/>
            <person name="Zeng Q."/>
            <person name="Goldman W.E."/>
            <person name="Mardis E.R."/>
            <person name="Taylor J.W."/>
            <person name="McEwen J.G."/>
            <person name="Clay O.K."/>
            <person name="Klein B.S."/>
            <person name="Cuomo C.A."/>
        </authorList>
    </citation>
    <scope>NUCLEOTIDE SEQUENCE [LARGE SCALE GENOMIC DNA]</scope>
    <source>
        <strain evidence="2">UAMH 139</strain>
    </source>
</reference>
<evidence type="ECO:0000313" key="1">
    <source>
        <dbReference type="EMBL" id="KLJ12190.1"/>
    </source>
</evidence>
<dbReference type="AlphaFoldDB" id="A0A0H1BLI0"/>
<gene>
    <name evidence="1" type="ORF">EMPG_12740</name>
</gene>
<dbReference type="EMBL" id="LDEV01001118">
    <property type="protein sequence ID" value="KLJ12190.1"/>
    <property type="molecule type" value="Genomic_DNA"/>
</dbReference>
<dbReference type="Proteomes" id="UP000053573">
    <property type="component" value="Unassembled WGS sequence"/>
</dbReference>
<organism evidence="1 2">
    <name type="scientific">Blastomyces silverae</name>
    <dbReference type="NCBI Taxonomy" id="2060906"/>
    <lineage>
        <taxon>Eukaryota</taxon>
        <taxon>Fungi</taxon>
        <taxon>Dikarya</taxon>
        <taxon>Ascomycota</taxon>
        <taxon>Pezizomycotina</taxon>
        <taxon>Eurotiomycetes</taxon>
        <taxon>Eurotiomycetidae</taxon>
        <taxon>Onygenales</taxon>
        <taxon>Ajellomycetaceae</taxon>
        <taxon>Blastomyces</taxon>
    </lineage>
</organism>
<protein>
    <submittedName>
        <fullName evidence="1">Uncharacterized protein</fullName>
    </submittedName>
</protein>
<evidence type="ECO:0000313" key="2">
    <source>
        <dbReference type="Proteomes" id="UP000053573"/>
    </source>
</evidence>
<comment type="caution">
    <text evidence="1">The sequence shown here is derived from an EMBL/GenBank/DDBJ whole genome shotgun (WGS) entry which is preliminary data.</text>
</comment>
<name>A0A0H1BLI0_9EURO</name>
<accession>A0A0H1BLI0</accession>
<proteinExistence type="predicted"/>
<sequence>MPAESQPVPPAAAYSNAKEMAWPQKCSTTEPALPTFPASWALHISDTPRLAAVPMLKHSPTAS</sequence>
<keyword evidence="2" id="KW-1185">Reference proteome</keyword>